<dbReference type="InterPro" id="IPR016040">
    <property type="entry name" value="NAD(P)-bd_dom"/>
</dbReference>
<dbReference type="EMBL" id="JF974320">
    <property type="protein sequence ID" value="AET85013.1"/>
    <property type="molecule type" value="Genomic_DNA"/>
</dbReference>
<dbReference type="PANTHER" id="PTHR43000">
    <property type="entry name" value="DTDP-D-GLUCOSE 4,6-DEHYDRATASE-RELATED"/>
    <property type="match status" value="1"/>
</dbReference>
<organismHost>
    <name type="scientific">Micromonas pusilla</name>
    <name type="common">Picoplanktonic green alga</name>
    <name type="synonym">Chromulina pusilla</name>
    <dbReference type="NCBI Taxonomy" id="38833"/>
</organismHost>
<evidence type="ECO:0000313" key="3">
    <source>
        <dbReference type="Proteomes" id="UP000232710"/>
    </source>
</evidence>
<dbReference type="InterPro" id="IPR036291">
    <property type="entry name" value="NAD(P)-bd_dom_sf"/>
</dbReference>
<proteinExistence type="predicted"/>
<dbReference type="Gene3D" id="3.90.25.10">
    <property type="entry name" value="UDP-galactose 4-epimerase, domain 1"/>
    <property type="match status" value="1"/>
</dbReference>
<evidence type="ECO:0000313" key="2">
    <source>
        <dbReference type="EMBL" id="AET85013.1"/>
    </source>
</evidence>
<name>G9E5U4_MPSP1</name>
<dbReference type="Proteomes" id="UP000232710">
    <property type="component" value="Segment"/>
</dbReference>
<dbReference type="Gene3D" id="3.40.50.720">
    <property type="entry name" value="NAD(P)-binding Rossmann-like Domain"/>
    <property type="match status" value="1"/>
</dbReference>
<protein>
    <submittedName>
        <fullName evidence="2">dTDP-glucose 4,6-dehydratase</fullName>
    </submittedName>
</protein>
<gene>
    <name evidence="2" type="ORF">MPXG_00215</name>
</gene>
<dbReference type="GO" id="GO:0009225">
    <property type="term" value="P:nucleotide-sugar metabolic process"/>
    <property type="evidence" value="ECO:0007669"/>
    <property type="project" value="UniProtKB-ARBA"/>
</dbReference>
<evidence type="ECO:0000259" key="1">
    <source>
        <dbReference type="Pfam" id="PF16363"/>
    </source>
</evidence>
<dbReference type="SUPFAM" id="SSF51735">
    <property type="entry name" value="NAD(P)-binding Rossmann-fold domains"/>
    <property type="match status" value="1"/>
</dbReference>
<reference evidence="2 3" key="1">
    <citation type="submission" date="2010-12" db="EMBL/GenBank/DDBJ databases">
        <title>The Genome Sequence of Micromonas pusilla virus SP1.</title>
        <authorList>
            <consortium name="The Broad Institute Genome Sequencing Platform"/>
            <person name="Henn M.R."/>
            <person name="Suttle C."/>
            <person name="Winget D."/>
            <person name="Chan A."/>
            <person name="Levin J."/>
            <person name="Malboeuf C."/>
            <person name="Casali M."/>
            <person name="Russ C."/>
            <person name="Lennon N."/>
            <person name="Chapman S.B."/>
            <person name="Erlich R."/>
            <person name="Young S.K."/>
            <person name="Yandava C."/>
            <person name="Zeng Q."/>
            <person name="Alvarado L."/>
            <person name="Anderson S."/>
            <person name="Berlin A."/>
            <person name="Chen Z."/>
            <person name="Freedman E."/>
            <person name="Gellesch M."/>
            <person name="Goldberg J."/>
            <person name="Green L."/>
            <person name="Griggs A."/>
            <person name="Gujja S."/>
            <person name="Heilman E.R."/>
            <person name="Heiman D."/>
            <person name="Hollinger A."/>
            <person name="Howarth C."/>
            <person name="Larson L."/>
            <person name="Mehta T."/>
            <person name="Pearson M."/>
            <person name="Roberts A."/>
            <person name="Ryan E."/>
            <person name="Saif S."/>
            <person name="Shea T."/>
            <person name="Shenoy N."/>
            <person name="Sisk P."/>
            <person name="Stolte C."/>
            <person name="Sykes S."/>
            <person name="White J."/>
            <person name="Haas B."/>
            <person name="Nusbaum C."/>
            <person name="Birren B."/>
        </authorList>
    </citation>
    <scope>NUCLEOTIDE SEQUENCE [LARGE SCALE GENOMIC DNA]</scope>
    <source>
        <strain evidence="2 3">SP1</strain>
    </source>
</reference>
<keyword evidence="3" id="KW-1185">Reference proteome</keyword>
<dbReference type="FunFam" id="3.40.50.720:FF:000304">
    <property type="entry name" value="UDP-glucose 4,6-dehydratase"/>
    <property type="match status" value="1"/>
</dbReference>
<dbReference type="Pfam" id="PF16363">
    <property type="entry name" value="GDP_Man_Dehyd"/>
    <property type="match status" value="1"/>
</dbReference>
<accession>G9E5U4</accession>
<organism evidence="2 3">
    <name type="scientific">Micromonas pusilla virus SP1</name>
    <name type="common">MpV-SP1</name>
    <dbReference type="NCBI Taxonomy" id="373996"/>
    <lineage>
        <taxon>Viruses</taxon>
        <taxon>Varidnaviria</taxon>
        <taxon>Bamfordvirae</taxon>
        <taxon>Nucleocytoviricota</taxon>
        <taxon>Megaviricetes</taxon>
        <taxon>Algavirales</taxon>
        <taxon>Phycodnaviridae</taxon>
        <taxon>Prasinovirus</taxon>
        <taxon>Prasinovirus micromonas</taxon>
    </lineage>
</organism>
<sequence>MTSNVLVTGGCGFIGSNFINIMSKKYPNVHFVNIDKLDYCSNILNVDSEVSTFVKGNVGNAELIEHILSKYTFDTIFHFAAQSHVDNSFDSALSFTLDNTYGTHVLIEMCRRYIPHVEFIHFSTDEVYGESKTNERFTEESAVLKPTNPYAASKAGAEMIIHSYIESFNMNAKIIRCNNVYGPNQYPEKIIPKFKKLLRNGKKCTIHGKNSSNIKRAFLHVEDVVNAVEIVWKKGVTGEIYNIASDDELTVIEVTHLIIKTLLETTDYDKWITYIDDRPFNDERYYICADKLKTLGWKQNKTREDLIKFLKLDT</sequence>
<feature type="domain" description="NAD(P)-binding" evidence="1">
    <location>
        <begin position="6"/>
        <end position="308"/>
    </location>
</feature>